<dbReference type="RefSeq" id="WP_103002722.1">
    <property type="nucleotide sequence ID" value="NZ_NBAX01000002.1"/>
</dbReference>
<dbReference type="AlphaFoldDB" id="A0A2K0XNF3"/>
<evidence type="ECO:0000256" key="1">
    <source>
        <dbReference type="ARBA" id="ARBA00022679"/>
    </source>
</evidence>
<dbReference type="Proteomes" id="UP000236634">
    <property type="component" value="Unassembled WGS sequence"/>
</dbReference>
<comment type="catalytic activity">
    <reaction evidence="3">
        <text>L-serine + acetyl-CoA = O-acetyl-L-serine + CoA</text>
        <dbReference type="Rhea" id="RHEA:24560"/>
        <dbReference type="ChEBI" id="CHEBI:33384"/>
        <dbReference type="ChEBI" id="CHEBI:57287"/>
        <dbReference type="ChEBI" id="CHEBI:57288"/>
        <dbReference type="ChEBI" id="CHEBI:58340"/>
        <dbReference type="EC" id="2.3.1.30"/>
    </reaction>
</comment>
<gene>
    <name evidence="4" type="ORF">BFS16_03100</name>
</gene>
<reference evidence="4 5" key="1">
    <citation type="submission" date="2017-03" db="EMBL/GenBank/DDBJ databases">
        <authorList>
            <person name="Afonso C.L."/>
            <person name="Miller P.J."/>
            <person name="Scott M.A."/>
            <person name="Spackman E."/>
            <person name="Goraichik I."/>
            <person name="Dimitrov K.M."/>
            <person name="Suarez D.L."/>
            <person name="Swayne D.E."/>
        </authorList>
    </citation>
    <scope>NUCLEOTIDE SEQUENCE [LARGE SCALE GENOMIC DNA]</scope>
    <source>
        <strain evidence="4 5">DNF00076</strain>
    </source>
</reference>
<evidence type="ECO:0000313" key="5">
    <source>
        <dbReference type="Proteomes" id="UP000236634"/>
    </source>
</evidence>
<name>A0A2K0XNF3_9BACT</name>
<dbReference type="EMBL" id="NBAX01000002">
    <property type="protein sequence ID" value="PNP96044.1"/>
    <property type="molecule type" value="Genomic_DNA"/>
</dbReference>
<dbReference type="EC" id="2.3.1.30" evidence="3"/>
<comment type="caution">
    <text evidence="4">The sequence shown here is derived from an EMBL/GenBank/DDBJ whole genome shotgun (WGS) entry which is preliminary data.</text>
</comment>
<dbReference type="Gene3D" id="2.160.10.10">
    <property type="entry name" value="Hexapeptide repeat proteins"/>
    <property type="match status" value="1"/>
</dbReference>
<evidence type="ECO:0000313" key="4">
    <source>
        <dbReference type="EMBL" id="PNP96044.1"/>
    </source>
</evidence>
<dbReference type="SUPFAM" id="SSF51161">
    <property type="entry name" value="Trimeric LpxA-like enzymes"/>
    <property type="match status" value="1"/>
</dbReference>
<dbReference type="GO" id="GO:0005737">
    <property type="term" value="C:cytoplasm"/>
    <property type="evidence" value="ECO:0007669"/>
    <property type="project" value="InterPro"/>
</dbReference>
<keyword evidence="1 3" id="KW-0808">Transferase</keyword>
<accession>A0A2K0XNF3</accession>
<dbReference type="InterPro" id="IPR011004">
    <property type="entry name" value="Trimer_LpxA-like_sf"/>
</dbReference>
<comment type="similarity">
    <text evidence="3">Belongs to the transferase hexapeptide repeat family.</text>
</comment>
<evidence type="ECO:0000256" key="3">
    <source>
        <dbReference type="PIRNR" id="PIRNR000441"/>
    </source>
</evidence>
<dbReference type="PANTHER" id="PTHR42811">
    <property type="entry name" value="SERINE ACETYLTRANSFERASE"/>
    <property type="match status" value="1"/>
</dbReference>
<protein>
    <recommendedName>
        <fullName evidence="3">Serine acetyltransferase</fullName>
        <ecNumber evidence="3">2.3.1.30</ecNumber>
    </recommendedName>
</protein>
<dbReference type="GO" id="GO:0009001">
    <property type="term" value="F:serine O-acetyltransferase activity"/>
    <property type="evidence" value="ECO:0007669"/>
    <property type="project" value="UniProtKB-EC"/>
</dbReference>
<dbReference type="InterPro" id="IPR045304">
    <property type="entry name" value="LbH_SAT"/>
</dbReference>
<organism evidence="4 5">
    <name type="scientific">Hoylesella timonensis</name>
    <dbReference type="NCBI Taxonomy" id="386414"/>
    <lineage>
        <taxon>Bacteria</taxon>
        <taxon>Pseudomonadati</taxon>
        <taxon>Bacteroidota</taxon>
        <taxon>Bacteroidia</taxon>
        <taxon>Bacteroidales</taxon>
        <taxon>Prevotellaceae</taxon>
        <taxon>Hoylesella</taxon>
    </lineage>
</organism>
<dbReference type="GO" id="GO:0006535">
    <property type="term" value="P:cysteine biosynthetic process from serine"/>
    <property type="evidence" value="ECO:0007669"/>
    <property type="project" value="InterPro"/>
</dbReference>
<evidence type="ECO:0000256" key="2">
    <source>
        <dbReference type="ARBA" id="ARBA00023315"/>
    </source>
</evidence>
<sequence length="183" mass="20604">MNDIIQKDLYRYIGSASYSWLQKIRYVFFVPGFQYIYIYRKCQLSKIRIIKFFWLMLLKLCSFWTKIQIPYSTVIAEGFRIVHFGNIVINPDARIGKNFNIAQGCLVGNSKGRVAGVPVIGNNVCMNANSIVIGGIKIGDDVLIAPGAFVNFDVPDNSIVIGNPGKIINRNSSPTQKYIVYPI</sequence>
<dbReference type="InterPro" id="IPR005881">
    <property type="entry name" value="Ser_O-AcTrfase"/>
</dbReference>
<keyword evidence="2 3" id="KW-0012">Acyltransferase</keyword>
<dbReference type="CDD" id="cd03354">
    <property type="entry name" value="LbH_SAT"/>
    <property type="match status" value="1"/>
</dbReference>
<proteinExistence type="inferred from homology"/>
<dbReference type="PIRSF" id="PIRSF000441">
    <property type="entry name" value="CysE"/>
    <property type="match status" value="1"/>
</dbReference>